<dbReference type="InterPro" id="IPR001173">
    <property type="entry name" value="Glyco_trans_2-like"/>
</dbReference>
<evidence type="ECO:0000313" key="2">
    <source>
        <dbReference type="EMBL" id="SIR33939.1"/>
    </source>
</evidence>
<dbReference type="InterPro" id="IPR029044">
    <property type="entry name" value="Nucleotide-diphossugar_trans"/>
</dbReference>
<dbReference type="CDD" id="cd02511">
    <property type="entry name" value="Beta4Glucosyltransferase"/>
    <property type="match status" value="1"/>
</dbReference>
<organism evidence="2 3">
    <name type="scientific">Paenibacillus macquariensis</name>
    <dbReference type="NCBI Taxonomy" id="948756"/>
    <lineage>
        <taxon>Bacteria</taxon>
        <taxon>Bacillati</taxon>
        <taxon>Bacillota</taxon>
        <taxon>Bacilli</taxon>
        <taxon>Bacillales</taxon>
        <taxon>Paenibacillaceae</taxon>
        <taxon>Paenibacillus</taxon>
    </lineage>
</organism>
<name>A0ABY1K6Q9_9BACL</name>
<comment type="caution">
    <text evidence="2">The sequence shown here is derived from an EMBL/GenBank/DDBJ whole genome shotgun (WGS) entry which is preliminary data.</text>
</comment>
<dbReference type="SUPFAM" id="SSF53448">
    <property type="entry name" value="Nucleotide-diphospho-sugar transferases"/>
    <property type="match status" value="1"/>
</dbReference>
<gene>
    <name evidence="2" type="ORF">SAMN05421578_11173</name>
</gene>
<keyword evidence="3" id="KW-1185">Reference proteome</keyword>
<dbReference type="Gene3D" id="3.90.550.10">
    <property type="entry name" value="Spore Coat Polysaccharide Biosynthesis Protein SpsA, Chain A"/>
    <property type="match status" value="1"/>
</dbReference>
<dbReference type="InterPro" id="IPR011990">
    <property type="entry name" value="TPR-like_helical_dom_sf"/>
</dbReference>
<sequence>MRISLVMIVKNEARTLRRCLESVSNLVDEIVIVDTGSTDQTQMIASEFQARIFQYEWQSDFGDARNFALGKSTCEWSLVLDADEYISNDCADAIHEFIHQGSAIGKIKLVDKFMSNDRINYELSYNSRLFPSNCRYSGKIHEQVESDLPRRRVDIEIQHDGYLNQLKTDRNIPILLKVIEENPEDPYYHYQIAKEYRGLNSHEQSYVHLKRAYTTITRKEGYAPSLIVNYLYAIMASGNLAEGLSVVENEQDYLSDHPDFHFVSALYLLELILSDPNQYGELMPYIERFYLRALEIGETAQEGSVIGTGSFAAHHNLGVFYEVTGDIEKAEKQYMYAKEYDYAPSIERLSSLKSS</sequence>
<evidence type="ECO:0000259" key="1">
    <source>
        <dbReference type="Pfam" id="PF00535"/>
    </source>
</evidence>
<dbReference type="Pfam" id="PF00535">
    <property type="entry name" value="Glycos_transf_2"/>
    <property type="match status" value="1"/>
</dbReference>
<dbReference type="RefSeq" id="WP_082867423.1">
    <property type="nucleotide sequence ID" value="NZ_FTNK01000011.1"/>
</dbReference>
<feature type="domain" description="Glycosyltransferase 2-like" evidence="1">
    <location>
        <begin position="4"/>
        <end position="117"/>
    </location>
</feature>
<dbReference type="Proteomes" id="UP000186666">
    <property type="component" value="Unassembled WGS sequence"/>
</dbReference>
<accession>A0ABY1K6Q9</accession>
<dbReference type="PANTHER" id="PTHR43630:SF2">
    <property type="entry name" value="GLYCOSYLTRANSFERASE"/>
    <property type="match status" value="1"/>
</dbReference>
<dbReference type="Gene3D" id="1.25.40.10">
    <property type="entry name" value="Tetratricopeptide repeat domain"/>
    <property type="match status" value="1"/>
</dbReference>
<protein>
    <submittedName>
        <fullName evidence="2">Glycosyltransferase involved in cell wall bisynthesis</fullName>
    </submittedName>
</protein>
<dbReference type="EMBL" id="FTNK01000011">
    <property type="protein sequence ID" value="SIR33939.1"/>
    <property type="molecule type" value="Genomic_DNA"/>
</dbReference>
<evidence type="ECO:0000313" key="3">
    <source>
        <dbReference type="Proteomes" id="UP000186666"/>
    </source>
</evidence>
<dbReference type="SUPFAM" id="SSF81901">
    <property type="entry name" value="HCP-like"/>
    <property type="match status" value="1"/>
</dbReference>
<reference evidence="2 3" key="1">
    <citation type="submission" date="2017-01" db="EMBL/GenBank/DDBJ databases">
        <authorList>
            <person name="Varghese N."/>
            <person name="Submissions S."/>
        </authorList>
    </citation>
    <scope>NUCLEOTIDE SEQUENCE [LARGE SCALE GENOMIC DNA]</scope>
    <source>
        <strain evidence="2 3">ATCC 23464</strain>
    </source>
</reference>
<dbReference type="PANTHER" id="PTHR43630">
    <property type="entry name" value="POLY-BETA-1,6-N-ACETYL-D-GLUCOSAMINE SYNTHASE"/>
    <property type="match status" value="1"/>
</dbReference>
<proteinExistence type="predicted"/>